<protein>
    <recommendedName>
        <fullName evidence="2">DUF3572 domain-containing protein</fullName>
    </recommendedName>
</protein>
<dbReference type="InterPro" id="IPR021955">
    <property type="entry name" value="DUF3572"/>
</dbReference>
<reference evidence="1" key="1">
    <citation type="submission" date="2018-06" db="EMBL/GenBank/DDBJ databases">
        <authorList>
            <person name="Zhirakovskaya E."/>
        </authorList>
    </citation>
    <scope>NUCLEOTIDE SEQUENCE</scope>
</reference>
<sequence>MQEKPFSSPDNAHQLHQGKILSEAGLGFLLNDPEELLRFMDISGYNPDSLRQALTSPELELAILSYFANNEPALLAMCANSGIKPSRFMSFVQNQGAGI</sequence>
<dbReference type="AlphaFoldDB" id="A0A3B0T6B1"/>
<proteinExistence type="predicted"/>
<organism evidence="1">
    <name type="scientific">hydrothermal vent metagenome</name>
    <dbReference type="NCBI Taxonomy" id="652676"/>
    <lineage>
        <taxon>unclassified sequences</taxon>
        <taxon>metagenomes</taxon>
        <taxon>ecological metagenomes</taxon>
    </lineage>
</organism>
<name>A0A3B0T6B1_9ZZZZ</name>
<evidence type="ECO:0008006" key="2">
    <source>
        <dbReference type="Google" id="ProtNLM"/>
    </source>
</evidence>
<dbReference type="EMBL" id="UOEQ01000014">
    <property type="protein sequence ID" value="VAW13538.1"/>
    <property type="molecule type" value="Genomic_DNA"/>
</dbReference>
<gene>
    <name evidence="1" type="ORF">MNBD_ALPHA11-1448</name>
</gene>
<evidence type="ECO:0000313" key="1">
    <source>
        <dbReference type="EMBL" id="VAW13538.1"/>
    </source>
</evidence>
<dbReference type="Pfam" id="PF12096">
    <property type="entry name" value="DUF3572"/>
    <property type="match status" value="1"/>
</dbReference>
<accession>A0A3B0T6B1</accession>